<evidence type="ECO:0000256" key="5">
    <source>
        <dbReference type="ARBA" id="ARBA00016738"/>
    </source>
</evidence>
<evidence type="ECO:0000256" key="8">
    <source>
        <dbReference type="ARBA" id="ARBA00022552"/>
    </source>
</evidence>
<reference evidence="15" key="1">
    <citation type="submission" date="2021-01" db="UniProtKB">
        <authorList>
            <consortium name="EnsemblMetazoa"/>
        </authorList>
    </citation>
    <scope>IDENTIFICATION</scope>
</reference>
<proteinExistence type="inferred from homology"/>
<keyword evidence="6" id="KW-0158">Chromosome</keyword>
<comment type="function">
    <text evidence="1">Involved in nucleolar integrity and required for processing of the pre-rRNA for the 60S ribosome subunit.</text>
</comment>
<evidence type="ECO:0000256" key="1">
    <source>
        <dbReference type="ARBA" id="ARBA00004090"/>
    </source>
</evidence>
<evidence type="ECO:0000256" key="4">
    <source>
        <dbReference type="ARBA" id="ARBA00007869"/>
    </source>
</evidence>
<sequence length="118" mass="14070">MVAKTQQTVSRKTRGKPKSGRVWKSPGQKKSTMINVKSLHPSWSKRSKERAERESVKKYQKELKEAIAVEKEEKRIRIEENRRRREENAKKAEIVQKITDSSKIKRMKKKQLRLIEKR</sequence>
<evidence type="ECO:0000313" key="15">
    <source>
        <dbReference type="EnsemblMetazoa" id="CLYHEMP000882.1"/>
    </source>
</evidence>
<dbReference type="EnsemblMetazoa" id="CLYHEMT000882.1">
    <property type="protein sequence ID" value="CLYHEMP000882.1"/>
    <property type="gene ID" value="CLYHEMG000882"/>
</dbReference>
<keyword evidence="8" id="KW-0698">rRNA processing</keyword>
<feature type="compositionally biased region" description="Basic and acidic residues" evidence="14">
    <location>
        <begin position="49"/>
        <end position="58"/>
    </location>
</feature>
<accession>A0A7M5USY6</accession>
<keyword evidence="7" id="KW-0690">Ribosome biogenesis</keyword>
<evidence type="ECO:0000256" key="9">
    <source>
        <dbReference type="ARBA" id="ARBA00022553"/>
    </source>
</evidence>
<keyword evidence="10" id="KW-0164">Citrullination</keyword>
<evidence type="ECO:0000256" key="2">
    <source>
        <dbReference type="ARBA" id="ARBA00004286"/>
    </source>
</evidence>
<keyword evidence="16" id="KW-1185">Reference proteome</keyword>
<dbReference type="GO" id="GO:0005730">
    <property type="term" value="C:nucleolus"/>
    <property type="evidence" value="ECO:0007669"/>
    <property type="project" value="UniProtKB-SubCell"/>
</dbReference>
<feature type="compositionally biased region" description="Basic residues" evidence="14">
    <location>
        <begin position="11"/>
        <end position="21"/>
    </location>
</feature>
<organism evidence="15 16">
    <name type="scientific">Clytia hemisphaerica</name>
    <dbReference type="NCBI Taxonomy" id="252671"/>
    <lineage>
        <taxon>Eukaryota</taxon>
        <taxon>Metazoa</taxon>
        <taxon>Cnidaria</taxon>
        <taxon>Hydrozoa</taxon>
        <taxon>Hydroidolina</taxon>
        <taxon>Leptothecata</taxon>
        <taxon>Obeliida</taxon>
        <taxon>Clytiidae</taxon>
        <taxon>Clytia</taxon>
    </lineage>
</organism>
<dbReference type="PANTHER" id="PTHR13557">
    <property type="entry name" value="COILED-COIL DOMAIN-CONTAINING PROTEIN 86"/>
    <property type="match status" value="1"/>
</dbReference>
<protein>
    <recommendedName>
        <fullName evidence="5">Coiled-coil domain-containing protein 86</fullName>
    </recommendedName>
</protein>
<evidence type="ECO:0000256" key="10">
    <source>
        <dbReference type="ARBA" id="ARBA00022934"/>
    </source>
</evidence>
<feature type="region of interest" description="Disordered" evidence="14">
    <location>
        <begin position="1"/>
        <end position="58"/>
    </location>
</feature>
<comment type="function">
    <text evidence="13">Required for proper chromosome segregation during mitosis and error-free mitotic progression.</text>
</comment>
<dbReference type="AlphaFoldDB" id="A0A7M5USY6"/>
<keyword evidence="11" id="KW-0175">Coiled coil</keyword>
<evidence type="ECO:0000256" key="3">
    <source>
        <dbReference type="ARBA" id="ARBA00004604"/>
    </source>
</evidence>
<evidence type="ECO:0000256" key="11">
    <source>
        <dbReference type="ARBA" id="ARBA00023054"/>
    </source>
</evidence>
<comment type="similarity">
    <text evidence="4">Belongs to the CGR1 family.</text>
</comment>
<feature type="compositionally biased region" description="Polar residues" evidence="14">
    <location>
        <begin position="1"/>
        <end position="10"/>
    </location>
</feature>
<dbReference type="GO" id="GO:0005694">
    <property type="term" value="C:chromosome"/>
    <property type="evidence" value="ECO:0007669"/>
    <property type="project" value="UniProtKB-SubCell"/>
</dbReference>
<evidence type="ECO:0000256" key="6">
    <source>
        <dbReference type="ARBA" id="ARBA00022454"/>
    </source>
</evidence>
<evidence type="ECO:0000256" key="14">
    <source>
        <dbReference type="SAM" id="MobiDB-lite"/>
    </source>
</evidence>
<dbReference type="PANTHER" id="PTHR13557:SF1">
    <property type="entry name" value="COILED-COIL DOMAIN-CONTAINING PROTEIN 86"/>
    <property type="match status" value="1"/>
</dbReference>
<evidence type="ECO:0000256" key="13">
    <source>
        <dbReference type="ARBA" id="ARBA00093307"/>
    </source>
</evidence>
<dbReference type="InterPro" id="IPR005579">
    <property type="entry name" value="Cgr1-like"/>
</dbReference>
<evidence type="ECO:0000256" key="12">
    <source>
        <dbReference type="ARBA" id="ARBA00023242"/>
    </source>
</evidence>
<dbReference type="OrthoDB" id="5951880at2759"/>
<name>A0A7M5USY6_9CNID</name>
<evidence type="ECO:0000313" key="16">
    <source>
        <dbReference type="Proteomes" id="UP000594262"/>
    </source>
</evidence>
<dbReference type="Proteomes" id="UP000594262">
    <property type="component" value="Unplaced"/>
</dbReference>
<keyword evidence="9" id="KW-0597">Phosphoprotein</keyword>
<evidence type="ECO:0000256" key="7">
    <source>
        <dbReference type="ARBA" id="ARBA00022517"/>
    </source>
</evidence>
<dbReference type="InterPro" id="IPR026570">
    <property type="entry name" value="CCDC86"/>
</dbReference>
<comment type="subcellular location">
    <subcellularLocation>
        <location evidence="2">Chromosome</location>
    </subcellularLocation>
    <subcellularLocation>
        <location evidence="3">Nucleus</location>
        <location evidence="3">Nucleolus</location>
    </subcellularLocation>
</comment>
<keyword evidence="12" id="KW-0539">Nucleus</keyword>
<dbReference type="GO" id="GO:0006364">
    <property type="term" value="P:rRNA processing"/>
    <property type="evidence" value="ECO:0007669"/>
    <property type="project" value="UniProtKB-KW"/>
</dbReference>
<dbReference type="Pfam" id="PF03879">
    <property type="entry name" value="Cgr1"/>
    <property type="match status" value="1"/>
</dbReference>